<comment type="caution">
    <text evidence="2">The sequence shown here is derived from an EMBL/GenBank/DDBJ whole genome shotgun (WGS) entry which is preliminary data.</text>
</comment>
<keyword evidence="3" id="KW-1185">Reference proteome</keyword>
<proteinExistence type="predicted"/>
<dbReference type="EMBL" id="NQVE01000146">
    <property type="protein sequence ID" value="RAL44284.1"/>
    <property type="molecule type" value="Genomic_DNA"/>
</dbReference>
<sequence>MTSSTPPPAVPLQPHAIKSPCRRCPSPSKAPATAVPSPSKAPAAAAPSPSKAPRRCCLLTRSRSAEPEAAQRRVARLASTAPICLAILRQREARVGTYQETERVGGAAGPRGQLRRGSRFNLGSICNPFS</sequence>
<evidence type="ECO:0000256" key="1">
    <source>
        <dbReference type="SAM" id="MobiDB-lite"/>
    </source>
</evidence>
<dbReference type="AlphaFoldDB" id="A0A328DFJ2"/>
<evidence type="ECO:0000313" key="2">
    <source>
        <dbReference type="EMBL" id="RAL44284.1"/>
    </source>
</evidence>
<dbReference type="Proteomes" id="UP000249390">
    <property type="component" value="Unassembled WGS sequence"/>
</dbReference>
<accession>A0A328DFJ2</accession>
<name>A0A328DFJ2_9ASTE</name>
<feature type="region of interest" description="Disordered" evidence="1">
    <location>
        <begin position="1"/>
        <end position="53"/>
    </location>
</feature>
<protein>
    <submittedName>
        <fullName evidence="2">Uncharacterized protein</fullName>
    </submittedName>
</protein>
<evidence type="ECO:0000313" key="3">
    <source>
        <dbReference type="Proteomes" id="UP000249390"/>
    </source>
</evidence>
<reference evidence="2 3" key="1">
    <citation type="submission" date="2018-06" db="EMBL/GenBank/DDBJ databases">
        <title>The Genome of Cuscuta australis (Dodder) Provides Insight into the Evolution of Plant Parasitism.</title>
        <authorList>
            <person name="Liu H."/>
        </authorList>
    </citation>
    <scope>NUCLEOTIDE SEQUENCE [LARGE SCALE GENOMIC DNA]</scope>
    <source>
        <strain evidence="3">cv. Yunnan</strain>
        <tissue evidence="2">Vines</tissue>
    </source>
</reference>
<gene>
    <name evidence="2" type="ORF">DM860_015644</name>
</gene>
<feature type="compositionally biased region" description="Pro residues" evidence="1">
    <location>
        <begin position="1"/>
        <end position="11"/>
    </location>
</feature>
<feature type="compositionally biased region" description="Low complexity" evidence="1">
    <location>
        <begin position="25"/>
        <end position="51"/>
    </location>
</feature>
<organism evidence="2 3">
    <name type="scientific">Cuscuta australis</name>
    <dbReference type="NCBI Taxonomy" id="267555"/>
    <lineage>
        <taxon>Eukaryota</taxon>
        <taxon>Viridiplantae</taxon>
        <taxon>Streptophyta</taxon>
        <taxon>Embryophyta</taxon>
        <taxon>Tracheophyta</taxon>
        <taxon>Spermatophyta</taxon>
        <taxon>Magnoliopsida</taxon>
        <taxon>eudicotyledons</taxon>
        <taxon>Gunneridae</taxon>
        <taxon>Pentapetalae</taxon>
        <taxon>asterids</taxon>
        <taxon>lamiids</taxon>
        <taxon>Solanales</taxon>
        <taxon>Convolvulaceae</taxon>
        <taxon>Cuscuteae</taxon>
        <taxon>Cuscuta</taxon>
        <taxon>Cuscuta subgen. Grammica</taxon>
        <taxon>Cuscuta sect. Cleistogrammica</taxon>
    </lineage>
</organism>